<dbReference type="EMBL" id="WNAJ01000014">
    <property type="protein sequence ID" value="MTR85769.1"/>
    <property type="molecule type" value="Genomic_DNA"/>
</dbReference>
<evidence type="ECO:0000313" key="9">
    <source>
        <dbReference type="EMBL" id="RHA66758.1"/>
    </source>
</evidence>
<dbReference type="EMBL" id="QSFP01000011">
    <property type="protein sequence ID" value="RHA66758.1"/>
    <property type="molecule type" value="Genomic_DNA"/>
</dbReference>
<feature type="region of interest" description="Disordered" evidence="6">
    <location>
        <begin position="265"/>
        <end position="287"/>
    </location>
</feature>
<feature type="compositionally biased region" description="Basic and acidic residues" evidence="6">
    <location>
        <begin position="434"/>
        <end position="452"/>
    </location>
</feature>
<dbReference type="Proteomes" id="UP000478483">
    <property type="component" value="Unassembled WGS sequence"/>
</dbReference>
<dbReference type="PANTHER" id="PTHR36118">
    <property type="entry name" value="ION-TRANSLOCATING OXIDOREDUCTASE COMPLEX SUBUNIT G"/>
    <property type="match status" value="1"/>
</dbReference>
<feature type="domain" description="FMN-binding" evidence="7">
    <location>
        <begin position="307"/>
        <end position="389"/>
    </location>
</feature>
<evidence type="ECO:0000313" key="11">
    <source>
        <dbReference type="Proteomes" id="UP000478483"/>
    </source>
</evidence>
<reference evidence="8 11" key="2">
    <citation type="journal article" date="2019" name="Nat. Med.">
        <title>A library of human gut bacterial isolates paired with longitudinal multiomics data enables mechanistic microbiome research.</title>
        <authorList>
            <person name="Poyet M."/>
            <person name="Groussin M."/>
            <person name="Gibbons S.M."/>
            <person name="Avila-Pacheco J."/>
            <person name="Jiang X."/>
            <person name="Kearney S.M."/>
            <person name="Perrotta A.R."/>
            <person name="Berdy B."/>
            <person name="Zhao S."/>
            <person name="Lieberman T.D."/>
            <person name="Swanson P.K."/>
            <person name="Smith M."/>
            <person name="Roesemann S."/>
            <person name="Alexander J.E."/>
            <person name="Rich S.A."/>
            <person name="Livny J."/>
            <person name="Vlamakis H."/>
            <person name="Clish C."/>
            <person name="Bullock K."/>
            <person name="Deik A."/>
            <person name="Scott J."/>
            <person name="Pierce K.A."/>
            <person name="Xavier R.J."/>
            <person name="Alm E.J."/>
        </authorList>
    </citation>
    <scope>NUCLEOTIDE SEQUENCE [LARGE SCALE GENOMIC DNA]</scope>
    <source>
        <strain evidence="8 11">BIOML-A1</strain>
    </source>
</reference>
<evidence type="ECO:0000256" key="6">
    <source>
        <dbReference type="SAM" id="MobiDB-lite"/>
    </source>
</evidence>
<evidence type="ECO:0000313" key="10">
    <source>
        <dbReference type="Proteomes" id="UP000284465"/>
    </source>
</evidence>
<evidence type="ECO:0000259" key="7">
    <source>
        <dbReference type="SMART" id="SM00900"/>
    </source>
</evidence>
<reference evidence="9 10" key="1">
    <citation type="submission" date="2018-08" db="EMBL/GenBank/DDBJ databases">
        <title>A genome reference for cultivated species of the human gut microbiota.</title>
        <authorList>
            <person name="Zou Y."/>
            <person name="Xue W."/>
            <person name="Luo G."/>
        </authorList>
    </citation>
    <scope>NUCLEOTIDE SEQUENCE [LARGE SCALE GENOMIC DNA]</scope>
    <source>
        <strain evidence="9 10">AM43-11</strain>
    </source>
</reference>
<proteinExistence type="predicted"/>
<gene>
    <name evidence="9" type="ORF">DW927_10985</name>
    <name evidence="8" type="ORF">GMD50_12025</name>
</gene>
<name>A0A3R6ISA4_9FIRM</name>
<sequence length="564" mass="59648">METSMKNISGIVPVILAAVVGIGAVVSLSDYTAPVYGSESEDELTETETIIESAGMESVEETEVENTEAAVVLDGAFDLADGTYEGSANGFSGKIKVSVVIKNQTIRSINILSNSDDEAFFNRAKEGVTASIIAKQSTDVDTVSGATYSSRGIINAVKDALSSSDGEEQTVVAKGDFALNDGYYEGTGNGFAGPVKLFIEIKDKSIVGIYIVKTSDDAGFFNRTKEGVTASILEKQSTDVDTVSGATYSSRGIIEAVSNAMEAAKKAKKGETDTETEDDTEKPDTSKASSYYGVVVCNPDESGAFTAYNLHVKVMFQNGKIIAVSDVYGDGDSQNDTYITKAVSGSSKHPGVVTQIVNKNGIDGVDTVSGATCTSKAVLHAVDVVVKAAAKDGNYTFSGSQSGDDDTKNSEDTEKDSEDTENNSENTENNSEDTENRGENTESGGDTEKNDTENTENSGETTLIYKNGDYKVSVVCIPDEDEDFDEYKLTLTLVIENDQIKEIKDISGDGGKSNSFYIKAASKGVVSQILQKNSTEGIDTVSSATCSSKAIIEACQKALEQAKN</sequence>
<dbReference type="Pfam" id="PF04205">
    <property type="entry name" value="FMN_bind"/>
    <property type="match status" value="4"/>
</dbReference>
<dbReference type="InterPro" id="IPR007329">
    <property type="entry name" value="FMN-bd"/>
</dbReference>
<dbReference type="InterPro" id="IPR010209">
    <property type="entry name" value="Ion_transpt_RnfG/RsxG"/>
</dbReference>
<evidence type="ECO:0000256" key="3">
    <source>
        <dbReference type="ARBA" id="ARBA00022630"/>
    </source>
</evidence>
<evidence type="ECO:0000256" key="2">
    <source>
        <dbReference type="ARBA" id="ARBA00022553"/>
    </source>
</evidence>
<feature type="compositionally biased region" description="Acidic residues" evidence="6">
    <location>
        <begin position="413"/>
        <end position="422"/>
    </location>
</feature>
<feature type="domain" description="FMN-binding" evidence="7">
    <location>
        <begin position="190"/>
        <end position="264"/>
    </location>
</feature>
<comment type="caution">
    <text evidence="8">The sequence shown here is derived from an EMBL/GenBank/DDBJ whole genome shotgun (WGS) entry which is preliminary data.</text>
</comment>
<keyword evidence="3" id="KW-0285">Flavoprotein</keyword>
<dbReference type="Gene3D" id="3.90.1010.20">
    <property type="match status" value="4"/>
</dbReference>
<keyword evidence="5" id="KW-0249">Electron transport</keyword>
<feature type="domain" description="FMN-binding" evidence="7">
    <location>
        <begin position="90"/>
        <end position="164"/>
    </location>
</feature>
<dbReference type="GO" id="GO:0022900">
    <property type="term" value="P:electron transport chain"/>
    <property type="evidence" value="ECO:0007669"/>
    <property type="project" value="InterPro"/>
</dbReference>
<organism evidence="8 11">
    <name type="scientific">Roseburia intestinalis</name>
    <dbReference type="NCBI Taxonomy" id="166486"/>
    <lineage>
        <taxon>Bacteria</taxon>
        <taxon>Bacillati</taxon>
        <taxon>Bacillota</taxon>
        <taxon>Clostridia</taxon>
        <taxon>Lachnospirales</taxon>
        <taxon>Lachnospiraceae</taxon>
        <taxon>Roseburia</taxon>
    </lineage>
</organism>
<protein>
    <submittedName>
        <fullName evidence="8">FMN-binding protein</fullName>
    </submittedName>
</protein>
<evidence type="ECO:0000256" key="5">
    <source>
        <dbReference type="ARBA" id="ARBA00022982"/>
    </source>
</evidence>
<dbReference type="GO" id="GO:0005886">
    <property type="term" value="C:plasma membrane"/>
    <property type="evidence" value="ECO:0007669"/>
    <property type="project" value="InterPro"/>
</dbReference>
<dbReference type="AlphaFoldDB" id="A0A3R6ISA4"/>
<dbReference type="Proteomes" id="UP000284465">
    <property type="component" value="Unassembled WGS sequence"/>
</dbReference>
<feature type="region of interest" description="Disordered" evidence="6">
    <location>
        <begin position="394"/>
        <end position="462"/>
    </location>
</feature>
<keyword evidence="1" id="KW-0813">Transport</keyword>
<dbReference type="SMART" id="SM00900">
    <property type="entry name" value="FMN_bind"/>
    <property type="match status" value="4"/>
</dbReference>
<accession>A0A3R6ISA4</accession>
<evidence type="ECO:0000313" key="8">
    <source>
        <dbReference type="EMBL" id="MTR85769.1"/>
    </source>
</evidence>
<evidence type="ECO:0000256" key="1">
    <source>
        <dbReference type="ARBA" id="ARBA00022448"/>
    </source>
</evidence>
<evidence type="ECO:0000256" key="4">
    <source>
        <dbReference type="ARBA" id="ARBA00022643"/>
    </source>
</evidence>
<keyword evidence="2" id="KW-0597">Phosphoprotein</keyword>
<dbReference type="GO" id="GO:0010181">
    <property type="term" value="F:FMN binding"/>
    <property type="evidence" value="ECO:0007669"/>
    <property type="project" value="InterPro"/>
</dbReference>
<keyword evidence="4" id="KW-0288">FMN</keyword>
<feature type="domain" description="FMN-binding" evidence="7">
    <location>
        <begin position="486"/>
        <end position="562"/>
    </location>
</feature>
<dbReference type="PANTHER" id="PTHR36118:SF1">
    <property type="entry name" value="ION-TRANSLOCATING OXIDOREDUCTASE COMPLEX SUBUNIT G"/>
    <property type="match status" value="1"/>
</dbReference>
<dbReference type="GO" id="GO:0009055">
    <property type="term" value="F:electron transfer activity"/>
    <property type="evidence" value="ECO:0007669"/>
    <property type="project" value="InterPro"/>
</dbReference>